<dbReference type="AlphaFoldDB" id="A0A8E2F9N2"/>
<evidence type="ECO:0000256" key="1">
    <source>
        <dbReference type="SAM" id="MobiDB-lite"/>
    </source>
</evidence>
<accession>A0A8E2F9N2</accession>
<gene>
    <name evidence="2" type="ORF">AOQ84DRAFT_311508</name>
</gene>
<evidence type="ECO:0000313" key="3">
    <source>
        <dbReference type="Proteomes" id="UP000250140"/>
    </source>
</evidence>
<name>A0A8E2F9N2_9PEZI</name>
<dbReference type="OrthoDB" id="70316at2759"/>
<sequence>MIENRPDYSQCQPGAPVATTAAAPTTLVTTTAAALTGTGSTPTTGTGTTGTGPGTTLQSGYYWIRAVESPNFHKYLQSKPLYTTGPAVMGDYTTAGQFQVVDGQLVQLISSPGATAQLLYGIVSTQTYNNNQSLQLTFSTTKNSYGTFGWQGDGLTWSTPGVSRPNSIAWYVCTGQLLYINLGNYLYNTPSGCADETIHYYNAATTNNK</sequence>
<protein>
    <submittedName>
        <fullName evidence="2">Uncharacterized protein</fullName>
    </submittedName>
</protein>
<feature type="region of interest" description="Disordered" evidence="1">
    <location>
        <begin position="33"/>
        <end position="53"/>
    </location>
</feature>
<keyword evidence="3" id="KW-1185">Reference proteome</keyword>
<organism evidence="2 3">
    <name type="scientific">Glonium stellatum</name>
    <dbReference type="NCBI Taxonomy" id="574774"/>
    <lineage>
        <taxon>Eukaryota</taxon>
        <taxon>Fungi</taxon>
        <taxon>Dikarya</taxon>
        <taxon>Ascomycota</taxon>
        <taxon>Pezizomycotina</taxon>
        <taxon>Dothideomycetes</taxon>
        <taxon>Pleosporomycetidae</taxon>
        <taxon>Gloniales</taxon>
        <taxon>Gloniaceae</taxon>
        <taxon>Glonium</taxon>
    </lineage>
</organism>
<dbReference type="EMBL" id="KV748823">
    <property type="protein sequence ID" value="OCL12840.1"/>
    <property type="molecule type" value="Genomic_DNA"/>
</dbReference>
<reference evidence="2 3" key="1">
    <citation type="journal article" date="2016" name="Nat. Commun.">
        <title>Ectomycorrhizal ecology is imprinted in the genome of the dominant symbiotic fungus Cenococcum geophilum.</title>
        <authorList>
            <consortium name="DOE Joint Genome Institute"/>
            <person name="Peter M."/>
            <person name="Kohler A."/>
            <person name="Ohm R.A."/>
            <person name="Kuo A."/>
            <person name="Krutzmann J."/>
            <person name="Morin E."/>
            <person name="Arend M."/>
            <person name="Barry K.W."/>
            <person name="Binder M."/>
            <person name="Choi C."/>
            <person name="Clum A."/>
            <person name="Copeland A."/>
            <person name="Grisel N."/>
            <person name="Haridas S."/>
            <person name="Kipfer T."/>
            <person name="LaButti K."/>
            <person name="Lindquist E."/>
            <person name="Lipzen A."/>
            <person name="Maire R."/>
            <person name="Meier B."/>
            <person name="Mihaltcheva S."/>
            <person name="Molinier V."/>
            <person name="Murat C."/>
            <person name="Poggeler S."/>
            <person name="Quandt C.A."/>
            <person name="Sperisen C."/>
            <person name="Tritt A."/>
            <person name="Tisserant E."/>
            <person name="Crous P.W."/>
            <person name="Henrissat B."/>
            <person name="Nehls U."/>
            <person name="Egli S."/>
            <person name="Spatafora J.W."/>
            <person name="Grigoriev I.V."/>
            <person name="Martin F.M."/>
        </authorList>
    </citation>
    <scope>NUCLEOTIDE SEQUENCE [LARGE SCALE GENOMIC DNA]</scope>
    <source>
        <strain evidence="2 3">CBS 207.34</strain>
    </source>
</reference>
<dbReference type="Proteomes" id="UP000250140">
    <property type="component" value="Unassembled WGS sequence"/>
</dbReference>
<feature type="compositionally biased region" description="Low complexity" evidence="1">
    <location>
        <begin position="33"/>
        <end position="46"/>
    </location>
</feature>
<evidence type="ECO:0000313" key="2">
    <source>
        <dbReference type="EMBL" id="OCL12840.1"/>
    </source>
</evidence>
<proteinExistence type="predicted"/>